<name>A0A9D4XPP8_PEA</name>
<dbReference type="GO" id="GO:0005634">
    <property type="term" value="C:nucleus"/>
    <property type="evidence" value="ECO:0007669"/>
    <property type="project" value="TreeGrafter"/>
</dbReference>
<comment type="caution">
    <text evidence="3">The sequence shown here is derived from an EMBL/GenBank/DDBJ whole genome shotgun (WGS) entry which is preliminary data.</text>
</comment>
<evidence type="ECO:0000256" key="2">
    <source>
        <dbReference type="ARBA" id="ARBA00022840"/>
    </source>
</evidence>
<dbReference type="AlphaFoldDB" id="A0A9D4XPP8"/>
<keyword evidence="2" id="KW-0067">ATP-binding</keyword>
<dbReference type="PANTHER" id="PTHR48103">
    <property type="entry name" value="MIDASIN-RELATED"/>
    <property type="match status" value="1"/>
</dbReference>
<evidence type="ECO:0000313" key="3">
    <source>
        <dbReference type="EMBL" id="KAI5422491.1"/>
    </source>
</evidence>
<dbReference type="EMBL" id="JAMSHJ010000004">
    <property type="protein sequence ID" value="KAI5422491.1"/>
    <property type="molecule type" value="Genomic_DNA"/>
</dbReference>
<dbReference type="GO" id="GO:0030687">
    <property type="term" value="C:preribosome, large subunit precursor"/>
    <property type="evidence" value="ECO:0007669"/>
    <property type="project" value="TreeGrafter"/>
</dbReference>
<dbReference type="Gramene" id="Psat04G0579800-T1">
    <property type="protein sequence ID" value="KAI5422491.1"/>
    <property type="gene ID" value="KIW84_045798"/>
</dbReference>
<keyword evidence="4" id="KW-1185">Reference proteome</keyword>
<dbReference type="GO" id="GO:0000027">
    <property type="term" value="P:ribosomal large subunit assembly"/>
    <property type="evidence" value="ECO:0007669"/>
    <property type="project" value="TreeGrafter"/>
</dbReference>
<reference evidence="3 4" key="1">
    <citation type="journal article" date="2022" name="Nat. Genet.">
        <title>Improved pea reference genome and pan-genome highlight genomic features and evolutionary characteristics.</title>
        <authorList>
            <person name="Yang T."/>
            <person name="Liu R."/>
            <person name="Luo Y."/>
            <person name="Hu S."/>
            <person name="Wang D."/>
            <person name="Wang C."/>
            <person name="Pandey M.K."/>
            <person name="Ge S."/>
            <person name="Xu Q."/>
            <person name="Li N."/>
            <person name="Li G."/>
            <person name="Huang Y."/>
            <person name="Saxena R.K."/>
            <person name="Ji Y."/>
            <person name="Li M."/>
            <person name="Yan X."/>
            <person name="He Y."/>
            <person name="Liu Y."/>
            <person name="Wang X."/>
            <person name="Xiang C."/>
            <person name="Varshney R.K."/>
            <person name="Ding H."/>
            <person name="Gao S."/>
            <person name="Zong X."/>
        </authorList>
    </citation>
    <scope>NUCLEOTIDE SEQUENCE [LARGE SCALE GENOMIC DNA]</scope>
    <source>
        <strain evidence="3 4">cv. Zhongwan 6</strain>
    </source>
</reference>
<evidence type="ECO:0008006" key="5">
    <source>
        <dbReference type="Google" id="ProtNLM"/>
    </source>
</evidence>
<protein>
    <recommendedName>
        <fullName evidence="5">Midasin</fullName>
    </recommendedName>
</protein>
<dbReference type="PANTHER" id="PTHR48103:SF2">
    <property type="entry name" value="MIDASIN"/>
    <property type="match status" value="1"/>
</dbReference>
<dbReference type="GO" id="GO:0005524">
    <property type="term" value="F:ATP binding"/>
    <property type="evidence" value="ECO:0007669"/>
    <property type="project" value="UniProtKB-KW"/>
</dbReference>
<gene>
    <name evidence="3" type="ORF">KIW84_045798</name>
</gene>
<dbReference type="GO" id="GO:0000055">
    <property type="term" value="P:ribosomal large subunit export from nucleus"/>
    <property type="evidence" value="ECO:0007669"/>
    <property type="project" value="TreeGrafter"/>
</dbReference>
<evidence type="ECO:0000313" key="4">
    <source>
        <dbReference type="Proteomes" id="UP001058974"/>
    </source>
</evidence>
<sequence>MEIDSDIVLDDVANVVEYCVGRGMGLDLHEHACFAFCRTLEMGLVPLSYFNFAPSPIERFSGEQVMVEPHGLHVARISYRFLLLKPEKFSKLWDWSCFLEPLKKPCESDLIWCRFHILKVVFKLGSRASESSNIEAQEVSVCLSRWEEFCGDTTIERAGWLVEPTADYMSDSPNRNMDFNQENCLNSLRCNYHPVGSPKVHEVQPPLRTKRAVTRVLLVASQKWPVLLYGSSGSGKSTLIVKLAEDS</sequence>
<evidence type="ECO:0000256" key="1">
    <source>
        <dbReference type="ARBA" id="ARBA00022741"/>
    </source>
</evidence>
<accession>A0A9D4XPP8</accession>
<keyword evidence="1" id="KW-0547">Nucleotide-binding</keyword>
<dbReference type="Proteomes" id="UP001058974">
    <property type="component" value="Chromosome 4"/>
</dbReference>
<proteinExistence type="predicted"/>
<organism evidence="3 4">
    <name type="scientific">Pisum sativum</name>
    <name type="common">Garden pea</name>
    <name type="synonym">Lathyrus oleraceus</name>
    <dbReference type="NCBI Taxonomy" id="3888"/>
    <lineage>
        <taxon>Eukaryota</taxon>
        <taxon>Viridiplantae</taxon>
        <taxon>Streptophyta</taxon>
        <taxon>Embryophyta</taxon>
        <taxon>Tracheophyta</taxon>
        <taxon>Spermatophyta</taxon>
        <taxon>Magnoliopsida</taxon>
        <taxon>eudicotyledons</taxon>
        <taxon>Gunneridae</taxon>
        <taxon>Pentapetalae</taxon>
        <taxon>rosids</taxon>
        <taxon>fabids</taxon>
        <taxon>Fabales</taxon>
        <taxon>Fabaceae</taxon>
        <taxon>Papilionoideae</taxon>
        <taxon>50 kb inversion clade</taxon>
        <taxon>NPAAA clade</taxon>
        <taxon>Hologalegina</taxon>
        <taxon>IRL clade</taxon>
        <taxon>Fabeae</taxon>
        <taxon>Lathyrus</taxon>
    </lineage>
</organism>